<evidence type="ECO:0000256" key="9">
    <source>
        <dbReference type="ARBA" id="ARBA00023237"/>
    </source>
</evidence>
<dbReference type="GO" id="GO:0009279">
    <property type="term" value="C:cell outer membrane"/>
    <property type="evidence" value="ECO:0007669"/>
    <property type="project" value="UniProtKB-SubCell"/>
</dbReference>
<feature type="signal peptide" evidence="12">
    <location>
        <begin position="1"/>
        <end position="23"/>
    </location>
</feature>
<gene>
    <name evidence="11" type="primary">flgH</name>
    <name evidence="13" type="ORF">SAMN05216186_11475</name>
</gene>
<reference evidence="13 14" key="1">
    <citation type="submission" date="2016-10" db="EMBL/GenBank/DDBJ databases">
        <authorList>
            <person name="de Groot N.N."/>
        </authorList>
    </citation>
    <scope>NUCLEOTIDE SEQUENCE [LARGE SCALE GENOMIC DNA]</scope>
    <source>
        <strain evidence="13 14">JCM 21544</strain>
    </source>
</reference>
<proteinExistence type="inferred from homology"/>
<sequence length="223" mass="24228">MPMMRTFSLFVLLALLAGCQSFDEMRPDEDSSQYEPLELDYSLPPTSRGGLFRSGHAGSLLQDKRALRVGDILTVVLDESTQSSKSAGTSFGKSSSVGIGVPTVLGKTYPKLESSAEAERDFEGSAKSSQQNTLRGSIAVTVHKVLPNGVLLVKGEKSLRLNQGDEFIRLTGLVRLDDIDRFNQVSSQNVANARISYAGRGVLNDSNSAGWLTRFFTHPLFPL</sequence>
<dbReference type="PRINTS" id="PR01008">
    <property type="entry name" value="FLGLRINGFLGH"/>
</dbReference>
<comment type="similarity">
    <text evidence="3 11">Belongs to the FlgH family.</text>
</comment>
<keyword evidence="8 11" id="KW-0975">Bacterial flagellum</keyword>
<evidence type="ECO:0000256" key="8">
    <source>
        <dbReference type="ARBA" id="ARBA00023143"/>
    </source>
</evidence>
<evidence type="ECO:0000313" key="14">
    <source>
        <dbReference type="Proteomes" id="UP000198706"/>
    </source>
</evidence>
<dbReference type="Pfam" id="PF02107">
    <property type="entry name" value="FlgH"/>
    <property type="match status" value="1"/>
</dbReference>
<dbReference type="EMBL" id="FNFD01000014">
    <property type="protein sequence ID" value="SDL06731.1"/>
    <property type="molecule type" value="Genomic_DNA"/>
</dbReference>
<comment type="function">
    <text evidence="1 11">Assembles around the rod to form the L-ring and probably protects the motor/basal body from shearing forces during rotation.</text>
</comment>
<keyword evidence="10 11" id="KW-0449">Lipoprotein</keyword>
<dbReference type="InterPro" id="IPR000527">
    <property type="entry name" value="Flag_Lring"/>
</dbReference>
<evidence type="ECO:0000256" key="6">
    <source>
        <dbReference type="ARBA" id="ARBA00023136"/>
    </source>
</evidence>
<evidence type="ECO:0000256" key="11">
    <source>
        <dbReference type="HAMAP-Rule" id="MF_00415"/>
    </source>
</evidence>
<protein>
    <recommendedName>
        <fullName evidence="11">Flagellar L-ring protein</fullName>
    </recommendedName>
    <alternativeName>
        <fullName evidence="11">Basal body L-ring protein</fullName>
    </alternativeName>
</protein>
<dbReference type="AlphaFoldDB" id="A0A1G9H1E0"/>
<evidence type="ECO:0000256" key="10">
    <source>
        <dbReference type="ARBA" id="ARBA00023288"/>
    </source>
</evidence>
<dbReference type="PANTHER" id="PTHR34933">
    <property type="entry name" value="FLAGELLAR L-RING PROTEIN"/>
    <property type="match status" value="1"/>
</dbReference>
<dbReference type="PANTHER" id="PTHR34933:SF1">
    <property type="entry name" value="FLAGELLAR L-RING PROTEIN"/>
    <property type="match status" value="1"/>
</dbReference>
<organism evidence="13 14">
    <name type="scientific">Pseudomonas indica</name>
    <dbReference type="NCBI Taxonomy" id="137658"/>
    <lineage>
        <taxon>Bacteria</taxon>
        <taxon>Pseudomonadati</taxon>
        <taxon>Pseudomonadota</taxon>
        <taxon>Gammaproteobacteria</taxon>
        <taxon>Pseudomonadales</taxon>
        <taxon>Pseudomonadaceae</taxon>
        <taxon>Pseudomonas</taxon>
    </lineage>
</organism>
<keyword evidence="13" id="KW-0282">Flagellum</keyword>
<dbReference type="PROSITE" id="PS51257">
    <property type="entry name" value="PROKAR_LIPOPROTEIN"/>
    <property type="match status" value="1"/>
</dbReference>
<dbReference type="GO" id="GO:0071973">
    <property type="term" value="P:bacterial-type flagellum-dependent cell motility"/>
    <property type="evidence" value="ECO:0007669"/>
    <property type="project" value="InterPro"/>
</dbReference>
<name>A0A1G9H1E0_9PSED</name>
<keyword evidence="6 11" id="KW-0472">Membrane</keyword>
<keyword evidence="13" id="KW-0969">Cilium</keyword>
<evidence type="ECO:0000256" key="3">
    <source>
        <dbReference type="ARBA" id="ARBA00006929"/>
    </source>
</evidence>
<keyword evidence="13" id="KW-0966">Cell projection</keyword>
<dbReference type="STRING" id="137658.SAMN05216186_11475"/>
<evidence type="ECO:0000256" key="7">
    <source>
        <dbReference type="ARBA" id="ARBA00023139"/>
    </source>
</evidence>
<dbReference type="GO" id="GO:0009427">
    <property type="term" value="C:bacterial-type flagellum basal body, distal rod, L ring"/>
    <property type="evidence" value="ECO:0007669"/>
    <property type="project" value="InterPro"/>
</dbReference>
<keyword evidence="7" id="KW-0564">Palmitate</keyword>
<evidence type="ECO:0000256" key="5">
    <source>
        <dbReference type="ARBA" id="ARBA00022729"/>
    </source>
</evidence>
<accession>A0A1G9H1E0</accession>
<evidence type="ECO:0000256" key="4">
    <source>
        <dbReference type="ARBA" id="ARBA00011439"/>
    </source>
</evidence>
<dbReference type="GO" id="GO:0003774">
    <property type="term" value="F:cytoskeletal motor activity"/>
    <property type="evidence" value="ECO:0007669"/>
    <property type="project" value="InterPro"/>
</dbReference>
<evidence type="ECO:0000256" key="12">
    <source>
        <dbReference type="SAM" id="SignalP"/>
    </source>
</evidence>
<evidence type="ECO:0000313" key="13">
    <source>
        <dbReference type="EMBL" id="SDL06731.1"/>
    </source>
</evidence>
<dbReference type="NCBIfam" id="NF001304">
    <property type="entry name" value="PRK00249.1-4"/>
    <property type="match status" value="1"/>
</dbReference>
<evidence type="ECO:0000256" key="2">
    <source>
        <dbReference type="ARBA" id="ARBA00004635"/>
    </source>
</evidence>
<dbReference type="NCBIfam" id="NF009072">
    <property type="entry name" value="PRK12407.1"/>
    <property type="match status" value="1"/>
</dbReference>
<dbReference type="Proteomes" id="UP000198706">
    <property type="component" value="Unassembled WGS sequence"/>
</dbReference>
<comment type="subcellular location">
    <subcellularLocation>
        <location evidence="11">Cell outer membrane</location>
        <topology evidence="11">Lipid-anchor</topology>
    </subcellularLocation>
    <subcellularLocation>
        <location evidence="11">Bacterial flagellum basal body</location>
    </subcellularLocation>
    <subcellularLocation>
        <location evidence="2">Membrane</location>
        <topology evidence="2">Lipid-anchor</topology>
    </subcellularLocation>
</comment>
<keyword evidence="9 11" id="KW-0998">Cell outer membrane</keyword>
<evidence type="ECO:0000256" key="1">
    <source>
        <dbReference type="ARBA" id="ARBA00002591"/>
    </source>
</evidence>
<feature type="chain" id="PRO_5011552268" description="Flagellar L-ring protein" evidence="12">
    <location>
        <begin position="24"/>
        <end position="223"/>
    </location>
</feature>
<keyword evidence="14" id="KW-1185">Reference proteome</keyword>
<comment type="subunit">
    <text evidence="4 11">The basal body constitutes a major portion of the flagellar organelle and consists of four rings (L,P,S, and M) mounted on a central rod.</text>
</comment>
<keyword evidence="5 11" id="KW-0732">Signal</keyword>
<dbReference type="HAMAP" id="MF_00415">
    <property type="entry name" value="FlgH"/>
    <property type="match status" value="1"/>
</dbReference>